<dbReference type="InterPro" id="IPR001279">
    <property type="entry name" value="Metallo-B-lactamas"/>
</dbReference>
<dbReference type="SUPFAM" id="SSF56281">
    <property type="entry name" value="Metallo-hydrolase/oxidoreductase"/>
    <property type="match status" value="1"/>
</dbReference>
<evidence type="ECO:0000259" key="1">
    <source>
        <dbReference type="SMART" id="SM00849"/>
    </source>
</evidence>
<evidence type="ECO:0000313" key="3">
    <source>
        <dbReference type="EMBL" id="CBI00681.1"/>
    </source>
</evidence>
<dbReference type="InterPro" id="IPR050662">
    <property type="entry name" value="Sec-metab_biosynth-thioest"/>
</dbReference>
<dbReference type="InterPro" id="IPR041516">
    <property type="entry name" value="LACTB2_WH"/>
</dbReference>
<dbReference type="InterPro" id="IPR036866">
    <property type="entry name" value="RibonucZ/Hydroxyglut_hydro"/>
</dbReference>
<dbReference type="Pfam" id="PF17778">
    <property type="entry name" value="WHD_BLACT"/>
    <property type="match status" value="1"/>
</dbReference>
<sequence>MVERVALLRAPNPSAMTLDGTNTWILASRNGDALCIDPGPAIPAHVDRIVAYLRENDLTLRSILLTHGHPDHAPAAPMLAAATGARIFAHPYSAAIHDDVLNDNQEMRVGDLQLVAIDAPGHTLEHLVFYERESATLFTGDTILGTGTVVIAPPGGAMRPYQATLRRLLAEFGDARTICCGHGPIVAEPRAKIEEYIAHRERREAELLRALAAGPQTIPDLVERIYRDADMRLWAAAARQMLAYLIALEEEQRVSAIRLERPLTEREHAILNPDWVNVVGAEHAPLVEAELGAQLRLDTLYEYSLSPP</sequence>
<dbReference type="Gene3D" id="3.60.15.10">
    <property type="entry name" value="Ribonuclease Z/Hydroxyacylglutathione hydrolase-like"/>
    <property type="match status" value="1"/>
</dbReference>
<dbReference type="GO" id="GO:0004416">
    <property type="term" value="F:hydroxyacylglutathione hydrolase activity"/>
    <property type="evidence" value="ECO:0007669"/>
    <property type="project" value="UniProtKB-EC"/>
</dbReference>
<dbReference type="InterPro" id="IPR036388">
    <property type="entry name" value="WH-like_DNA-bd_sf"/>
</dbReference>
<gene>
    <name evidence="2" type="ORF">CARN1_0221</name>
    <name evidence="3" type="ORF">CARN4_1618</name>
</gene>
<proteinExistence type="predicted"/>
<feature type="domain" description="Metallo-beta-lactamase" evidence="1">
    <location>
        <begin position="20"/>
        <end position="182"/>
    </location>
</feature>
<reference evidence="2" key="1">
    <citation type="submission" date="2009-10" db="EMBL/GenBank/DDBJ databases">
        <title>Diversity of trophic interactions inside an arsenic-rich microbial ecosystem.</title>
        <authorList>
            <person name="Bertin P.N."/>
            <person name="Heinrich-Salmeron A."/>
            <person name="Pelletier E."/>
            <person name="Goulhen-Chollet F."/>
            <person name="Arsene-Ploetze F."/>
            <person name="Gallien S."/>
            <person name="Calteau A."/>
            <person name="Vallenet D."/>
            <person name="Casiot C."/>
            <person name="Chane-Woon-Ming B."/>
            <person name="Giloteaux L."/>
            <person name="Barakat M."/>
            <person name="Bonnefoy V."/>
            <person name="Bruneel O."/>
            <person name="Chandler M."/>
            <person name="Cleiss J."/>
            <person name="Duran R."/>
            <person name="Elbaz-Poulichet F."/>
            <person name="Fonknechten N."/>
            <person name="Lauga B."/>
            <person name="Mornico D."/>
            <person name="Ortet P."/>
            <person name="Schaeffer C."/>
            <person name="Siguier P."/>
            <person name="Alexander Thil Smith A."/>
            <person name="Van Dorsselaer A."/>
            <person name="Weissenbach J."/>
            <person name="Medigue C."/>
            <person name="Le Paslier D."/>
        </authorList>
    </citation>
    <scope>NUCLEOTIDE SEQUENCE</scope>
</reference>
<name>E6PF10_9ZZZZ</name>
<protein>
    <submittedName>
        <fullName evidence="3">Putative Beta-lactamase</fullName>
        <ecNumber evidence="2 3">3.1.2.6</ecNumber>
    </submittedName>
    <submittedName>
        <fullName evidence="2">Putative Hydroxyacylglutathione hydrolase</fullName>
    </submittedName>
</protein>
<dbReference type="EMBL" id="CABL01000005">
    <property type="protein sequence ID" value="CBH75046.1"/>
    <property type="molecule type" value="Genomic_DNA"/>
</dbReference>
<dbReference type="EMBL" id="CABO01000001">
    <property type="protein sequence ID" value="CBI00681.1"/>
    <property type="molecule type" value="Genomic_DNA"/>
</dbReference>
<dbReference type="PANTHER" id="PTHR23131:SF0">
    <property type="entry name" value="ENDORIBONUCLEASE LACTB2"/>
    <property type="match status" value="1"/>
</dbReference>
<comment type="caution">
    <text evidence="2">The sequence shown here is derived from an EMBL/GenBank/DDBJ whole genome shotgun (WGS) entry which is preliminary data.</text>
</comment>
<dbReference type="CDD" id="cd16278">
    <property type="entry name" value="metallo-hydrolase-like_MBL-fold"/>
    <property type="match status" value="1"/>
</dbReference>
<accession>E6PF10</accession>
<dbReference type="PANTHER" id="PTHR23131">
    <property type="entry name" value="ENDORIBONUCLEASE LACTB2"/>
    <property type="match status" value="1"/>
</dbReference>
<dbReference type="EC" id="3.1.2.6" evidence="2 3"/>
<dbReference type="Pfam" id="PF00753">
    <property type="entry name" value="Lactamase_B"/>
    <property type="match status" value="1"/>
</dbReference>
<organism evidence="2">
    <name type="scientific">mine drainage metagenome</name>
    <dbReference type="NCBI Taxonomy" id="410659"/>
    <lineage>
        <taxon>unclassified sequences</taxon>
        <taxon>metagenomes</taxon>
        <taxon>ecological metagenomes</taxon>
    </lineage>
</organism>
<dbReference type="SMART" id="SM00849">
    <property type="entry name" value="Lactamase_B"/>
    <property type="match status" value="1"/>
</dbReference>
<dbReference type="Gene3D" id="1.10.10.10">
    <property type="entry name" value="Winged helix-like DNA-binding domain superfamily/Winged helix DNA-binding domain"/>
    <property type="match status" value="1"/>
</dbReference>
<keyword evidence="2" id="KW-0378">Hydrolase</keyword>
<evidence type="ECO:0000313" key="2">
    <source>
        <dbReference type="EMBL" id="CBH75046.1"/>
    </source>
</evidence>
<dbReference type="AlphaFoldDB" id="E6PF10"/>